<accession>A0A915D880</accession>
<proteinExistence type="predicted"/>
<dbReference type="Gene3D" id="1.10.150.50">
    <property type="entry name" value="Transcription Factor, Ets-1"/>
    <property type="match status" value="1"/>
</dbReference>
<reference evidence="2" key="1">
    <citation type="submission" date="2022-11" db="UniProtKB">
        <authorList>
            <consortium name="WormBaseParasite"/>
        </authorList>
    </citation>
    <scope>IDENTIFICATION</scope>
</reference>
<dbReference type="InterPro" id="IPR039161">
    <property type="entry name" value="C19orf47-like"/>
</dbReference>
<dbReference type="InterPro" id="IPR013761">
    <property type="entry name" value="SAM/pointed_sf"/>
</dbReference>
<dbReference type="PANTHER" id="PTHR21359">
    <property type="entry name" value="DUF5577 DOMAIN-CONTAINING PROTEIN"/>
    <property type="match status" value="1"/>
</dbReference>
<dbReference type="AlphaFoldDB" id="A0A915D880"/>
<keyword evidence="1" id="KW-1185">Reference proteome</keyword>
<evidence type="ECO:0000313" key="2">
    <source>
        <dbReference type="WBParaSite" id="jg16489"/>
    </source>
</evidence>
<evidence type="ECO:0000313" key="1">
    <source>
        <dbReference type="Proteomes" id="UP000887574"/>
    </source>
</evidence>
<dbReference type="GO" id="GO:0005634">
    <property type="term" value="C:nucleus"/>
    <property type="evidence" value="ECO:0007669"/>
    <property type="project" value="TreeGrafter"/>
</dbReference>
<dbReference type="WBParaSite" id="jg16489">
    <property type="protein sequence ID" value="jg16489"/>
    <property type="gene ID" value="jg16489"/>
</dbReference>
<dbReference type="PANTHER" id="PTHR21359:SF1">
    <property type="entry name" value="DUF5577 DOMAIN-CONTAINING PROTEIN"/>
    <property type="match status" value="1"/>
</dbReference>
<dbReference type="SUPFAM" id="SSF47769">
    <property type="entry name" value="SAM/Pointed domain"/>
    <property type="match status" value="1"/>
</dbReference>
<protein>
    <submittedName>
        <fullName evidence="2">SAM domain-containing protein</fullName>
    </submittedName>
</protein>
<dbReference type="Proteomes" id="UP000887574">
    <property type="component" value="Unplaced"/>
</dbReference>
<dbReference type="Pfam" id="PF18017">
    <property type="entry name" value="SAM_4"/>
    <property type="match status" value="1"/>
</dbReference>
<sequence length="300" mass="33694">MSTPVEAWENFFQSCDLPANVCKSYAQRFVKERMQPYMLKEICKDELRELGITAMGDQLAILRYIKLCGDEMEVEVPAKTRFMAPDRDEIYHVKMPAGNTPKTKKILEKQSVLREKGLIKRGITGVRVAIRKQTKAVMIQDISSSSAMANAGSMRSDLISSKTTVVASTPTIRRPKVFTSDVLARNIGVLPQVQRVSTSSSTNPNFRVRLDINDINPASSIANRLSMPHKMVADRLQRVVANAAPQQQRLAQRMVGAAPRHRITERVVAVPVVARNTTSIRRAPIFQKRSNILNRISIRR</sequence>
<name>A0A915D880_9BILA</name>
<organism evidence="1 2">
    <name type="scientific">Ditylenchus dipsaci</name>
    <dbReference type="NCBI Taxonomy" id="166011"/>
    <lineage>
        <taxon>Eukaryota</taxon>
        <taxon>Metazoa</taxon>
        <taxon>Ecdysozoa</taxon>
        <taxon>Nematoda</taxon>
        <taxon>Chromadorea</taxon>
        <taxon>Rhabditida</taxon>
        <taxon>Tylenchina</taxon>
        <taxon>Tylenchomorpha</taxon>
        <taxon>Sphaerularioidea</taxon>
        <taxon>Anguinidae</taxon>
        <taxon>Anguininae</taxon>
        <taxon>Ditylenchus</taxon>
    </lineage>
</organism>